<dbReference type="AlphaFoldDB" id="A0A820RJC5"/>
<feature type="non-terminal residue" evidence="2">
    <location>
        <position position="1"/>
    </location>
</feature>
<dbReference type="CDD" id="cd00081">
    <property type="entry name" value="Hint"/>
    <property type="match status" value="1"/>
</dbReference>
<dbReference type="PANTHER" id="PTHR11889">
    <property type="entry name" value="HEDGEHOG"/>
    <property type="match status" value="1"/>
</dbReference>
<dbReference type="SMART" id="SM00305">
    <property type="entry name" value="HintC"/>
    <property type="match status" value="1"/>
</dbReference>
<dbReference type="GO" id="GO:0016540">
    <property type="term" value="P:protein autoprocessing"/>
    <property type="evidence" value="ECO:0007669"/>
    <property type="project" value="InterPro"/>
</dbReference>
<proteinExistence type="predicted"/>
<organism evidence="2 3">
    <name type="scientific">Rotaria magnacalcarata</name>
    <dbReference type="NCBI Taxonomy" id="392030"/>
    <lineage>
        <taxon>Eukaryota</taxon>
        <taxon>Metazoa</taxon>
        <taxon>Spiralia</taxon>
        <taxon>Gnathifera</taxon>
        <taxon>Rotifera</taxon>
        <taxon>Eurotatoria</taxon>
        <taxon>Bdelloidea</taxon>
        <taxon>Philodinida</taxon>
        <taxon>Philodinidae</taxon>
        <taxon>Rotaria</taxon>
    </lineage>
</organism>
<sequence length="193" mass="22068">FASNVTLRLANGQSKLISNIRTGDLVFVKWRNQVITNPILAIFQHYRSSIRFVDIYTAESSIPLRLTPLHSILVLSKYDKHERYVFAKDVSIGSLVLSSDLSPLTVIAVKEVVIYDDSGYAVLTMEGNIIANGIVASCYATYDHSMMHIITTPMRWWFHILIELRQLIVFDYLQQMTSNIIVSLVDFYLQSIY</sequence>
<evidence type="ECO:0000259" key="1">
    <source>
        <dbReference type="SMART" id="SM00305"/>
    </source>
</evidence>
<dbReference type="Pfam" id="PF01079">
    <property type="entry name" value="Hint"/>
    <property type="match status" value="1"/>
</dbReference>
<name>A0A820RJC5_9BILA</name>
<dbReference type="PANTHER" id="PTHR11889:SF31">
    <property type="entry name" value="PROTEIN HEDGEHOG"/>
    <property type="match status" value="1"/>
</dbReference>
<dbReference type="SUPFAM" id="SSF51294">
    <property type="entry name" value="Hedgehog/intein (Hint) domain"/>
    <property type="match status" value="1"/>
</dbReference>
<dbReference type="InterPro" id="IPR003586">
    <property type="entry name" value="Hint_dom_C"/>
</dbReference>
<evidence type="ECO:0000313" key="3">
    <source>
        <dbReference type="Proteomes" id="UP000663866"/>
    </source>
</evidence>
<dbReference type="Proteomes" id="UP000663866">
    <property type="component" value="Unassembled WGS sequence"/>
</dbReference>
<keyword evidence="3" id="KW-1185">Reference proteome</keyword>
<dbReference type="Gene3D" id="2.170.16.10">
    <property type="entry name" value="Hedgehog/Intein (Hint) domain"/>
    <property type="match status" value="1"/>
</dbReference>
<accession>A0A820RJC5</accession>
<gene>
    <name evidence="2" type="ORF">OVN521_LOCUS37021</name>
</gene>
<protein>
    <recommendedName>
        <fullName evidence="1">Hint domain-containing protein</fullName>
    </recommendedName>
</protein>
<comment type="caution">
    <text evidence="2">The sequence shown here is derived from an EMBL/GenBank/DDBJ whole genome shotgun (WGS) entry which is preliminary data.</text>
</comment>
<feature type="domain" description="Hint" evidence="1">
    <location>
        <begin position="98"/>
        <end position="144"/>
    </location>
</feature>
<dbReference type="InterPro" id="IPR050387">
    <property type="entry name" value="Hedgehog_Signaling"/>
</dbReference>
<dbReference type="InterPro" id="IPR036844">
    <property type="entry name" value="Hint_dom_sf"/>
</dbReference>
<dbReference type="EMBL" id="CAJOBG010044438">
    <property type="protein sequence ID" value="CAF4436345.1"/>
    <property type="molecule type" value="Genomic_DNA"/>
</dbReference>
<evidence type="ECO:0000313" key="2">
    <source>
        <dbReference type="EMBL" id="CAF4436345.1"/>
    </source>
</evidence>
<dbReference type="InterPro" id="IPR001767">
    <property type="entry name" value="Hedgehog_Hint"/>
</dbReference>
<reference evidence="2" key="1">
    <citation type="submission" date="2021-02" db="EMBL/GenBank/DDBJ databases">
        <authorList>
            <person name="Nowell W R."/>
        </authorList>
    </citation>
    <scope>NUCLEOTIDE SEQUENCE</scope>
</reference>